<dbReference type="EMBL" id="BMKI01000012">
    <property type="protein sequence ID" value="GGD01961.1"/>
    <property type="molecule type" value="Genomic_DNA"/>
</dbReference>
<dbReference type="RefSeq" id="WP_088271846.1">
    <property type="nucleotide sequence ID" value="NZ_BMKI01000012.1"/>
</dbReference>
<reference evidence="2" key="1">
    <citation type="journal article" date="2019" name="Int. J. Syst. Evol. Microbiol.">
        <title>The Global Catalogue of Microorganisms (GCM) 10K type strain sequencing project: providing services to taxonomists for standard genome sequencing and annotation.</title>
        <authorList>
            <consortium name="The Broad Institute Genomics Platform"/>
            <consortium name="The Broad Institute Genome Sequencing Center for Infectious Disease"/>
            <person name="Wu L."/>
            <person name="Ma J."/>
        </authorList>
    </citation>
    <scope>NUCLEOTIDE SEQUENCE [LARGE SCALE GENOMIC DNA]</scope>
    <source>
        <strain evidence="2">CGMCC 1.15942</strain>
    </source>
</reference>
<dbReference type="Proteomes" id="UP000630615">
    <property type="component" value="Unassembled WGS sequence"/>
</dbReference>
<evidence type="ECO:0000313" key="1">
    <source>
        <dbReference type="EMBL" id="GGD01961.1"/>
    </source>
</evidence>
<name>A0ABQ1PRN7_9ENTE</name>
<evidence type="ECO:0008006" key="3">
    <source>
        <dbReference type="Google" id="ProtNLM"/>
    </source>
</evidence>
<gene>
    <name evidence="1" type="ORF">GCM10011573_34350</name>
</gene>
<sequence>MSEIITFFEKYFCLFNVEYFKGALPETVITVQSTPKSYGHASVRKIWINESRQYYELNMSADHLDRFVGNVLATLLHEMVHIYCRENHISEVSREGTYHNKYFKKECESRDLAVEKLGQYGWAKTDPTESFIQFLTENGLLNEISLVRKTSTPQLTKEKKKQSSRKYSCPVCTKTVRATSVVNIICGDCFETYTCEIES</sequence>
<organism evidence="1 2">
    <name type="scientific">Enterococcus wangshanyuanii</name>
    <dbReference type="NCBI Taxonomy" id="2005703"/>
    <lineage>
        <taxon>Bacteria</taxon>
        <taxon>Bacillati</taxon>
        <taxon>Bacillota</taxon>
        <taxon>Bacilli</taxon>
        <taxon>Lactobacillales</taxon>
        <taxon>Enterococcaceae</taxon>
        <taxon>Enterococcus</taxon>
    </lineage>
</organism>
<protein>
    <recommendedName>
        <fullName evidence="3">SprT-like domain-containing protein</fullName>
    </recommendedName>
</protein>
<keyword evidence="2" id="KW-1185">Reference proteome</keyword>
<accession>A0ABQ1PRN7</accession>
<proteinExistence type="predicted"/>
<comment type="caution">
    <text evidence="1">The sequence shown here is derived from an EMBL/GenBank/DDBJ whole genome shotgun (WGS) entry which is preliminary data.</text>
</comment>
<evidence type="ECO:0000313" key="2">
    <source>
        <dbReference type="Proteomes" id="UP000630615"/>
    </source>
</evidence>